<accession>A0AAU8IFR1</accession>
<dbReference type="Gene3D" id="2.160.10.10">
    <property type="entry name" value="Hexapeptide repeat proteins"/>
    <property type="match status" value="1"/>
</dbReference>
<dbReference type="InterPro" id="IPR011004">
    <property type="entry name" value="Trimer_LpxA-like_sf"/>
</dbReference>
<dbReference type="AlphaFoldDB" id="A0AAU8IFR1"/>
<evidence type="ECO:0000313" key="1">
    <source>
        <dbReference type="EMBL" id="XCJ16935.1"/>
    </source>
</evidence>
<gene>
    <name evidence="1" type="ORF">ABNN70_15225</name>
</gene>
<dbReference type="CDD" id="cd04645">
    <property type="entry name" value="LbH_gamma_CA_like"/>
    <property type="match status" value="1"/>
</dbReference>
<dbReference type="InterPro" id="IPR047324">
    <property type="entry name" value="LbH_gamma_CA-like"/>
</dbReference>
<dbReference type="SUPFAM" id="SSF51161">
    <property type="entry name" value="Trimeric LpxA-like enzymes"/>
    <property type="match status" value="1"/>
</dbReference>
<dbReference type="PANTHER" id="PTHR13061:SF29">
    <property type="entry name" value="GAMMA CARBONIC ANHYDRASE-LIKE 1, MITOCHONDRIAL-RELATED"/>
    <property type="match status" value="1"/>
</dbReference>
<reference evidence="1" key="1">
    <citation type="submission" date="2024-06" db="EMBL/GenBank/DDBJ databases">
        <authorList>
            <person name="Fan A."/>
            <person name="Zhang F.Y."/>
            <person name="Zhang L."/>
        </authorList>
    </citation>
    <scope>NUCLEOTIDE SEQUENCE</scope>
    <source>
        <strain evidence="1">Y61</strain>
    </source>
</reference>
<sequence>MNQYGEYVPRIDPSAFIAPGAQVIGQVELAAGASVWFNAVLRGDESGIFIGEGSNIQDGSVVHVDTSDPVRVGKHVTVGHNVTLHGCTVEDGALIGMGATILNGAVVKKGALVAAGALVLENQVVEAGTLVAGVPAKKRRELTEENAAYLKYDAEHYMKQAKRYLEMGYGQSF</sequence>
<dbReference type="EMBL" id="CP159510">
    <property type="protein sequence ID" value="XCJ16935.1"/>
    <property type="molecule type" value="Genomic_DNA"/>
</dbReference>
<proteinExistence type="predicted"/>
<organism evidence="1">
    <name type="scientific">Sporolactobacillus sp. Y61</name>
    <dbReference type="NCBI Taxonomy" id="3160863"/>
    <lineage>
        <taxon>Bacteria</taxon>
        <taxon>Bacillati</taxon>
        <taxon>Bacillota</taxon>
        <taxon>Bacilli</taxon>
        <taxon>Bacillales</taxon>
        <taxon>Sporolactobacillaceae</taxon>
        <taxon>Sporolactobacillus</taxon>
    </lineage>
</organism>
<name>A0AAU8IFR1_9BACL</name>
<dbReference type="PANTHER" id="PTHR13061">
    <property type="entry name" value="DYNACTIN SUBUNIT P25"/>
    <property type="match status" value="1"/>
</dbReference>
<protein>
    <submittedName>
        <fullName evidence="1">Gamma carbonic anhydrase family protein</fullName>
    </submittedName>
</protein>
<dbReference type="InterPro" id="IPR050484">
    <property type="entry name" value="Transf_Hexapept/Carb_Anhydrase"/>
</dbReference>
<dbReference type="RefSeq" id="WP_129930123.1">
    <property type="nucleotide sequence ID" value="NZ_CP159510.1"/>
</dbReference>